<feature type="compositionally biased region" description="Basic and acidic residues" evidence="1">
    <location>
        <begin position="1"/>
        <end position="12"/>
    </location>
</feature>
<dbReference type="Proteomes" id="UP001052739">
    <property type="component" value="Unassembled WGS sequence"/>
</dbReference>
<sequence length="76" mass="7747">MTPGHDVVDPDSARGPNAFGEVPAAQATGHGDAPRPESVEKHGHSGSEILSARTCPADHVRSQIATAAAVAVPRKT</sequence>
<feature type="region of interest" description="Disordered" evidence="1">
    <location>
        <begin position="1"/>
        <end position="54"/>
    </location>
</feature>
<protein>
    <submittedName>
        <fullName evidence="2">Uncharacterized protein</fullName>
    </submittedName>
</protein>
<reference evidence="2" key="1">
    <citation type="submission" date="2024-05" db="EMBL/GenBank/DDBJ databases">
        <title>Whole genome shotgun sequence of Streptomyces hydrogenans NBRC 13475.</title>
        <authorList>
            <person name="Komaki H."/>
            <person name="Tamura T."/>
        </authorList>
    </citation>
    <scope>NUCLEOTIDE SEQUENCE</scope>
    <source>
        <strain evidence="2">NBRC 13475</strain>
    </source>
</reference>
<name>A0ABQ3PMJ4_9ACTN</name>
<feature type="compositionally biased region" description="Basic and acidic residues" evidence="1">
    <location>
        <begin position="32"/>
        <end position="45"/>
    </location>
</feature>
<accession>A0ABQ3PMJ4</accession>
<gene>
    <name evidence="2" type="ORF">Shyd_75930</name>
</gene>
<keyword evidence="3" id="KW-1185">Reference proteome</keyword>
<comment type="caution">
    <text evidence="2">The sequence shown here is derived from an EMBL/GenBank/DDBJ whole genome shotgun (WGS) entry which is preliminary data.</text>
</comment>
<evidence type="ECO:0000256" key="1">
    <source>
        <dbReference type="SAM" id="MobiDB-lite"/>
    </source>
</evidence>
<evidence type="ECO:0000313" key="2">
    <source>
        <dbReference type="EMBL" id="GHI26222.1"/>
    </source>
</evidence>
<organism evidence="2 3">
    <name type="scientific">Streptomyces hydrogenans</name>
    <dbReference type="NCBI Taxonomy" id="1873719"/>
    <lineage>
        <taxon>Bacteria</taxon>
        <taxon>Bacillati</taxon>
        <taxon>Actinomycetota</taxon>
        <taxon>Actinomycetes</taxon>
        <taxon>Kitasatosporales</taxon>
        <taxon>Streptomycetaceae</taxon>
        <taxon>Streptomyces</taxon>
    </lineage>
</organism>
<dbReference type="EMBL" id="BNDW01000102">
    <property type="protein sequence ID" value="GHI26222.1"/>
    <property type="molecule type" value="Genomic_DNA"/>
</dbReference>
<proteinExistence type="predicted"/>
<evidence type="ECO:0000313" key="3">
    <source>
        <dbReference type="Proteomes" id="UP001052739"/>
    </source>
</evidence>